<evidence type="ECO:0000313" key="2">
    <source>
        <dbReference type="Proteomes" id="UP000033393"/>
    </source>
</evidence>
<comment type="caution">
    <text evidence="1">The sequence shown here is derived from an EMBL/GenBank/DDBJ whole genome shotgun (WGS) entry which is preliminary data.</text>
</comment>
<reference evidence="1 2" key="1">
    <citation type="submission" date="2015-02" db="EMBL/GenBank/DDBJ databases">
        <authorList>
            <person name="Ju K.-S."/>
            <person name="Doroghazi J.R."/>
            <person name="Metcalf W."/>
        </authorList>
    </citation>
    <scope>NUCLEOTIDE SEQUENCE [LARGE SCALE GENOMIC DNA]</scope>
    <source>
        <strain evidence="1 2">NRRL B-16140</strain>
    </source>
</reference>
<name>A0A0F0GR78_LENAE</name>
<dbReference type="Gene3D" id="1.10.287.1060">
    <property type="entry name" value="ESAT-6-like"/>
    <property type="match status" value="1"/>
</dbReference>
<keyword evidence="2" id="KW-1185">Reference proteome</keyword>
<gene>
    <name evidence="1" type="ORF">UK23_27095</name>
</gene>
<dbReference type="EMBL" id="JYJG01000223">
    <property type="protein sequence ID" value="KJK45096.1"/>
    <property type="molecule type" value="Genomic_DNA"/>
</dbReference>
<protein>
    <submittedName>
        <fullName evidence="1">Uncharacterized protein</fullName>
    </submittedName>
</protein>
<sequence length="238" mass="25488">MKPVEMLLEPEAKGAMPSAADELLSVADWLNVSHSVMKLTEWVTGGINPGQWLVDYVTGDWASYSKAGSAMVHLGEYYAAYGQALTEHKNVLMKSWQGHAATAADAYFTKLADAVAGQQEALTEIGEELHKVAYRMWTLAKMLDSQLENLLELMLEAAIGAALGTATAETILGPIAGYALAALRIKKAERVWQTAVEAHDKAYNAVLASLALILAALSKLQSLTGHPLPQGAYDHPGA</sequence>
<dbReference type="AlphaFoldDB" id="A0A0F0GR78"/>
<dbReference type="Proteomes" id="UP000033393">
    <property type="component" value="Unassembled WGS sequence"/>
</dbReference>
<dbReference type="PATRIC" id="fig|68170.10.peg.6983"/>
<accession>A0A0F0GR78</accession>
<proteinExistence type="predicted"/>
<dbReference type="InterPro" id="IPR036689">
    <property type="entry name" value="ESAT-6-like_sf"/>
</dbReference>
<evidence type="ECO:0000313" key="1">
    <source>
        <dbReference type="EMBL" id="KJK45096.1"/>
    </source>
</evidence>
<dbReference type="OrthoDB" id="3692598at2"/>
<dbReference type="RefSeq" id="WP_045314476.1">
    <property type="nucleotide sequence ID" value="NZ_JYJG01000223.1"/>
</dbReference>
<organism evidence="1 2">
    <name type="scientific">Lentzea aerocolonigenes</name>
    <name type="common">Lechevalieria aerocolonigenes</name>
    <name type="synonym">Saccharothrix aerocolonigenes</name>
    <dbReference type="NCBI Taxonomy" id="68170"/>
    <lineage>
        <taxon>Bacteria</taxon>
        <taxon>Bacillati</taxon>
        <taxon>Actinomycetota</taxon>
        <taxon>Actinomycetes</taxon>
        <taxon>Pseudonocardiales</taxon>
        <taxon>Pseudonocardiaceae</taxon>
        <taxon>Lentzea</taxon>
    </lineage>
</organism>
<dbReference type="SUPFAM" id="SSF140453">
    <property type="entry name" value="EsxAB dimer-like"/>
    <property type="match status" value="1"/>
</dbReference>